<dbReference type="EMBL" id="MU032346">
    <property type="protein sequence ID" value="KAF3766824.1"/>
    <property type="molecule type" value="Genomic_DNA"/>
</dbReference>
<organism evidence="7 8">
    <name type="scientific">Cryphonectria parasitica (strain ATCC 38755 / EP155)</name>
    <dbReference type="NCBI Taxonomy" id="660469"/>
    <lineage>
        <taxon>Eukaryota</taxon>
        <taxon>Fungi</taxon>
        <taxon>Dikarya</taxon>
        <taxon>Ascomycota</taxon>
        <taxon>Pezizomycotina</taxon>
        <taxon>Sordariomycetes</taxon>
        <taxon>Sordariomycetidae</taxon>
        <taxon>Diaporthales</taxon>
        <taxon>Cryphonectriaceae</taxon>
        <taxon>Cryphonectria-Endothia species complex</taxon>
        <taxon>Cryphonectria</taxon>
    </lineage>
</organism>
<proteinExistence type="inferred from homology"/>
<dbReference type="AlphaFoldDB" id="A0A9P4Y4K0"/>
<evidence type="ECO:0000256" key="2">
    <source>
        <dbReference type="ARBA" id="ARBA00022603"/>
    </source>
</evidence>
<feature type="active site" evidence="5">
    <location>
        <position position="348"/>
    </location>
</feature>
<dbReference type="EC" id="2.1.1.37" evidence="1"/>
<comment type="caution">
    <text evidence="7">The sequence shown here is derived from an EMBL/GenBank/DDBJ whole genome shotgun (WGS) entry which is preliminary data.</text>
</comment>
<dbReference type="InterPro" id="IPR050390">
    <property type="entry name" value="C5-Methyltransferase"/>
</dbReference>
<dbReference type="GeneID" id="63837398"/>
<keyword evidence="3 5" id="KW-0808">Transferase</keyword>
<dbReference type="PANTHER" id="PTHR10629">
    <property type="entry name" value="CYTOSINE-SPECIFIC METHYLTRANSFERASE"/>
    <property type="match status" value="1"/>
</dbReference>
<sequence>MASSSSSYRGCPRMSNVERTTISLSDDDDNDSLYEVARSIAQDEAEVTQELVDLTQDDDGSSPELSSEPHVNPRRCQKSIVSIRGMELAVGDVVELAEHVGVWAIQFIDIQEMCVDQSTSRVLLRGVPYARTKNLRGRLEPKLNEVCRIIETVHDDHRTSEQEMLIEVSANQVLAKRVLIKTNSNFPNCRFGNDSNWRSMSHTQKEEKAPLTCRWEMRIEYQNGRCQKNDRPLGGALIHLSEDDVEQGPYCVSDQQRQRDWRGRRRGVQAKTTGKYTFGDVFCGAGGTSRGAVMAGFEPIVAVDNSSTACQTYQRNFPDTNLFTQDIYDFIHDPEKFYVDVLHISPPCQPYSPIHVREGQNDEANTAALFFHDVLEKTHPRLITLEETFGLTHNKHVLWFNALLRGFTSRHYSIKW</sequence>
<dbReference type="Gene3D" id="3.40.50.150">
    <property type="entry name" value="Vaccinia Virus protein VP39"/>
    <property type="match status" value="1"/>
</dbReference>
<dbReference type="GO" id="GO:0044027">
    <property type="term" value="P:negative regulation of gene expression via chromosomal CpG island methylation"/>
    <property type="evidence" value="ECO:0007669"/>
    <property type="project" value="TreeGrafter"/>
</dbReference>
<evidence type="ECO:0000256" key="5">
    <source>
        <dbReference type="PROSITE-ProRule" id="PRU01016"/>
    </source>
</evidence>
<dbReference type="GO" id="GO:0032259">
    <property type="term" value="P:methylation"/>
    <property type="evidence" value="ECO:0007669"/>
    <property type="project" value="UniProtKB-KW"/>
</dbReference>
<feature type="region of interest" description="Disordered" evidence="6">
    <location>
        <begin position="1"/>
        <end position="30"/>
    </location>
</feature>
<dbReference type="Pfam" id="PF00145">
    <property type="entry name" value="DNA_methylase"/>
    <property type="match status" value="1"/>
</dbReference>
<evidence type="ECO:0000313" key="8">
    <source>
        <dbReference type="Proteomes" id="UP000803844"/>
    </source>
</evidence>
<keyword evidence="8" id="KW-1185">Reference proteome</keyword>
<evidence type="ECO:0000313" key="7">
    <source>
        <dbReference type="EMBL" id="KAF3766824.1"/>
    </source>
</evidence>
<dbReference type="RefSeq" id="XP_040777785.1">
    <property type="nucleotide sequence ID" value="XM_040920269.1"/>
</dbReference>
<dbReference type="Proteomes" id="UP000803844">
    <property type="component" value="Unassembled WGS sequence"/>
</dbReference>
<evidence type="ECO:0000256" key="4">
    <source>
        <dbReference type="ARBA" id="ARBA00022691"/>
    </source>
</evidence>
<keyword evidence="2 5" id="KW-0489">Methyltransferase</keyword>
<dbReference type="PANTHER" id="PTHR10629:SF52">
    <property type="entry name" value="DNA (CYTOSINE-5)-METHYLTRANSFERASE 1"/>
    <property type="match status" value="1"/>
</dbReference>
<gene>
    <name evidence="7" type="ORF">M406DRAFT_327939</name>
</gene>
<dbReference type="GO" id="GO:0003886">
    <property type="term" value="F:DNA (cytosine-5-)-methyltransferase activity"/>
    <property type="evidence" value="ECO:0007669"/>
    <property type="project" value="UniProtKB-EC"/>
</dbReference>
<keyword evidence="4 5" id="KW-0949">S-adenosyl-L-methionine</keyword>
<comment type="similarity">
    <text evidence="5">Belongs to the class I-like SAM-binding methyltransferase superfamily. C5-methyltransferase family.</text>
</comment>
<dbReference type="GO" id="GO:0003677">
    <property type="term" value="F:DNA binding"/>
    <property type="evidence" value="ECO:0007669"/>
    <property type="project" value="TreeGrafter"/>
</dbReference>
<dbReference type="OrthoDB" id="414133at2759"/>
<name>A0A9P4Y4K0_CRYP1</name>
<dbReference type="GO" id="GO:0005634">
    <property type="term" value="C:nucleus"/>
    <property type="evidence" value="ECO:0007669"/>
    <property type="project" value="TreeGrafter"/>
</dbReference>
<evidence type="ECO:0000256" key="1">
    <source>
        <dbReference type="ARBA" id="ARBA00011975"/>
    </source>
</evidence>
<evidence type="ECO:0000256" key="3">
    <source>
        <dbReference type="ARBA" id="ARBA00022679"/>
    </source>
</evidence>
<accession>A0A9P4Y4K0</accession>
<evidence type="ECO:0000256" key="6">
    <source>
        <dbReference type="SAM" id="MobiDB-lite"/>
    </source>
</evidence>
<protein>
    <recommendedName>
        <fullName evidence="1">DNA (cytosine-5-)-methyltransferase</fullName>
        <ecNumber evidence="1">2.1.1.37</ecNumber>
    </recommendedName>
</protein>
<reference evidence="7" key="1">
    <citation type="journal article" date="2020" name="Phytopathology">
        <title>Genome sequence of the chestnut blight fungus Cryphonectria parasitica EP155: A fundamental resource for an archetypical invasive plant pathogen.</title>
        <authorList>
            <person name="Crouch J.A."/>
            <person name="Dawe A."/>
            <person name="Aerts A."/>
            <person name="Barry K."/>
            <person name="Churchill A.C.L."/>
            <person name="Grimwood J."/>
            <person name="Hillman B."/>
            <person name="Milgroom M.G."/>
            <person name="Pangilinan J."/>
            <person name="Smith M."/>
            <person name="Salamov A."/>
            <person name="Schmutz J."/>
            <person name="Yadav J."/>
            <person name="Grigoriev I.V."/>
            <person name="Nuss D."/>
        </authorList>
    </citation>
    <scope>NUCLEOTIDE SEQUENCE</scope>
    <source>
        <strain evidence="7">EP155</strain>
    </source>
</reference>
<dbReference type="SUPFAM" id="SSF53335">
    <property type="entry name" value="S-adenosyl-L-methionine-dependent methyltransferases"/>
    <property type="match status" value="1"/>
</dbReference>
<dbReference type="InterPro" id="IPR029063">
    <property type="entry name" value="SAM-dependent_MTases_sf"/>
</dbReference>
<dbReference type="InterPro" id="IPR001525">
    <property type="entry name" value="C5_MeTfrase"/>
</dbReference>
<dbReference type="PROSITE" id="PS51679">
    <property type="entry name" value="SAM_MT_C5"/>
    <property type="match status" value="1"/>
</dbReference>